<organism evidence="8 9">
    <name type="scientific">Pseudocercospora fuligena</name>
    <dbReference type="NCBI Taxonomy" id="685502"/>
    <lineage>
        <taxon>Eukaryota</taxon>
        <taxon>Fungi</taxon>
        <taxon>Dikarya</taxon>
        <taxon>Ascomycota</taxon>
        <taxon>Pezizomycotina</taxon>
        <taxon>Dothideomycetes</taxon>
        <taxon>Dothideomycetidae</taxon>
        <taxon>Mycosphaerellales</taxon>
        <taxon>Mycosphaerellaceae</taxon>
        <taxon>Pseudocercospora</taxon>
    </lineage>
</organism>
<keyword evidence="7" id="KW-1133">Transmembrane helix</keyword>
<dbReference type="InterPro" id="IPR050364">
    <property type="entry name" value="Cytochrome_P450_fung"/>
</dbReference>
<keyword evidence="7" id="KW-0812">Transmembrane</keyword>
<sequence length="524" mass="58614">MMESTLPSLFSASIGAAILATFSTIFYLLFNEVFRYRKCNPHFAGPPGNIIFGHLRQLQVNAPEAFRWWSKQYGEVFQIQLGNVPILVVNSAAAAKELFAHHGHALNSRPVFYTFHKIVAKTAGFTIGTSPISPELKTRRRAAATALNKPAVVSYAGHLDLETRALVEDIFSAGGQGEEAINPMPLVKRFALSVILTLNWGRRITSDDQALFKEISEVEAGIVSTRSTLENLQDYIPLLRWNPFPARSQQARDWRRRRDVYLSRLDQELRDRIEAGSYKPCIQANAMLDPSAKLSQQDLHIISTSMIQGGTGTISGTISWALAFLSQHPEIQAKALAEINRHYQDASSLLSATTASAPEFRDHLPYLHALAQECLRYFAVLRLSLPRETTQDVVMHGDKVIPSGSVIFLNAWACNLDPTVHKDPEEFRPERWIEGPDLPLFTFGLGYRMCAGSALANRELELVLLRVLGCFEILPKKLGDAIDVSPWTGSANVVEGGRFPREYEVVFRPKDRDELEKALRECEI</sequence>
<evidence type="ECO:0000256" key="4">
    <source>
        <dbReference type="ARBA" id="ARBA00023004"/>
    </source>
</evidence>
<evidence type="ECO:0000256" key="1">
    <source>
        <dbReference type="ARBA" id="ARBA00010617"/>
    </source>
</evidence>
<reference evidence="8" key="1">
    <citation type="submission" date="2020-04" db="EMBL/GenBank/DDBJ databases">
        <title>Draft genome resource of the tomato pathogen Pseudocercospora fuligena.</title>
        <authorList>
            <person name="Zaccaron A."/>
        </authorList>
    </citation>
    <scope>NUCLEOTIDE SEQUENCE</scope>
    <source>
        <strain evidence="8">PF001</strain>
    </source>
</reference>
<proteinExistence type="inferred from homology"/>
<evidence type="ECO:0000256" key="3">
    <source>
        <dbReference type="ARBA" id="ARBA00023002"/>
    </source>
</evidence>
<dbReference type="PANTHER" id="PTHR46300">
    <property type="entry name" value="P450, PUTATIVE (EUROFUNG)-RELATED-RELATED"/>
    <property type="match status" value="1"/>
</dbReference>
<dbReference type="PRINTS" id="PR00463">
    <property type="entry name" value="EP450I"/>
</dbReference>
<comment type="cofactor">
    <cofactor evidence="5">
        <name>heme</name>
        <dbReference type="ChEBI" id="CHEBI:30413"/>
    </cofactor>
</comment>
<evidence type="ECO:0000256" key="6">
    <source>
        <dbReference type="RuleBase" id="RU000461"/>
    </source>
</evidence>
<name>A0A8H6RJ87_9PEZI</name>
<dbReference type="PRINTS" id="PR00385">
    <property type="entry name" value="P450"/>
</dbReference>
<protein>
    <submittedName>
        <fullName evidence="8">3-hydroxyphenylacetate 6-hydroxylase</fullName>
    </submittedName>
</protein>
<dbReference type="GO" id="GO:0020037">
    <property type="term" value="F:heme binding"/>
    <property type="evidence" value="ECO:0007669"/>
    <property type="project" value="InterPro"/>
</dbReference>
<feature type="transmembrane region" description="Helical" evidence="7">
    <location>
        <begin position="6"/>
        <end position="30"/>
    </location>
</feature>
<gene>
    <name evidence="8" type="ORF">HII31_06509</name>
</gene>
<dbReference type="SUPFAM" id="SSF48264">
    <property type="entry name" value="Cytochrome P450"/>
    <property type="match status" value="1"/>
</dbReference>
<dbReference type="Gene3D" id="1.10.630.10">
    <property type="entry name" value="Cytochrome P450"/>
    <property type="match status" value="1"/>
</dbReference>
<feature type="binding site" description="axial binding residue" evidence="5">
    <location>
        <position position="450"/>
    </location>
    <ligand>
        <name>heme</name>
        <dbReference type="ChEBI" id="CHEBI:30413"/>
    </ligand>
    <ligandPart>
        <name>Fe</name>
        <dbReference type="ChEBI" id="CHEBI:18248"/>
    </ligandPart>
</feature>
<dbReference type="Pfam" id="PF00067">
    <property type="entry name" value="p450"/>
    <property type="match status" value="1"/>
</dbReference>
<dbReference type="EMBL" id="JABCIY010000150">
    <property type="protein sequence ID" value="KAF7192123.1"/>
    <property type="molecule type" value="Genomic_DNA"/>
</dbReference>
<dbReference type="GO" id="GO:0016705">
    <property type="term" value="F:oxidoreductase activity, acting on paired donors, with incorporation or reduction of molecular oxygen"/>
    <property type="evidence" value="ECO:0007669"/>
    <property type="project" value="InterPro"/>
</dbReference>
<dbReference type="GO" id="GO:0005506">
    <property type="term" value="F:iron ion binding"/>
    <property type="evidence" value="ECO:0007669"/>
    <property type="project" value="InterPro"/>
</dbReference>
<keyword evidence="9" id="KW-1185">Reference proteome</keyword>
<comment type="caution">
    <text evidence="8">The sequence shown here is derived from an EMBL/GenBank/DDBJ whole genome shotgun (WGS) entry which is preliminary data.</text>
</comment>
<dbReference type="PANTHER" id="PTHR46300:SF9">
    <property type="entry name" value="P450, PUTATIVE-RELATED"/>
    <property type="match status" value="1"/>
</dbReference>
<dbReference type="InterPro" id="IPR017972">
    <property type="entry name" value="Cyt_P450_CS"/>
</dbReference>
<evidence type="ECO:0000313" key="8">
    <source>
        <dbReference type="EMBL" id="KAF7192123.1"/>
    </source>
</evidence>
<dbReference type="InterPro" id="IPR001128">
    <property type="entry name" value="Cyt_P450"/>
</dbReference>
<keyword evidence="3 6" id="KW-0560">Oxidoreductase</keyword>
<accession>A0A8H6RJ87</accession>
<dbReference type="OrthoDB" id="1055148at2759"/>
<keyword evidence="6" id="KW-0503">Monooxygenase</keyword>
<keyword evidence="5 6" id="KW-0349">Heme</keyword>
<dbReference type="AlphaFoldDB" id="A0A8H6RJ87"/>
<dbReference type="GO" id="GO:0004497">
    <property type="term" value="F:monooxygenase activity"/>
    <property type="evidence" value="ECO:0007669"/>
    <property type="project" value="UniProtKB-KW"/>
</dbReference>
<comment type="similarity">
    <text evidence="1 6">Belongs to the cytochrome P450 family.</text>
</comment>
<evidence type="ECO:0000256" key="2">
    <source>
        <dbReference type="ARBA" id="ARBA00022723"/>
    </source>
</evidence>
<dbReference type="InterPro" id="IPR036396">
    <property type="entry name" value="Cyt_P450_sf"/>
</dbReference>
<dbReference type="PROSITE" id="PS00086">
    <property type="entry name" value="CYTOCHROME_P450"/>
    <property type="match status" value="1"/>
</dbReference>
<keyword evidence="2 5" id="KW-0479">Metal-binding</keyword>
<dbReference type="Proteomes" id="UP000660729">
    <property type="component" value="Unassembled WGS sequence"/>
</dbReference>
<evidence type="ECO:0000313" key="9">
    <source>
        <dbReference type="Proteomes" id="UP000660729"/>
    </source>
</evidence>
<evidence type="ECO:0000256" key="5">
    <source>
        <dbReference type="PIRSR" id="PIRSR602401-1"/>
    </source>
</evidence>
<keyword evidence="4 5" id="KW-0408">Iron</keyword>
<evidence type="ECO:0000256" key="7">
    <source>
        <dbReference type="SAM" id="Phobius"/>
    </source>
</evidence>
<keyword evidence="7" id="KW-0472">Membrane</keyword>
<dbReference type="InterPro" id="IPR002401">
    <property type="entry name" value="Cyt_P450_E_grp-I"/>
</dbReference>